<feature type="non-terminal residue" evidence="2">
    <location>
        <position position="150"/>
    </location>
</feature>
<feature type="non-terminal residue" evidence="2">
    <location>
        <position position="1"/>
    </location>
</feature>
<dbReference type="Proteomes" id="UP001066327">
    <property type="component" value="Unassembled WGS sequence"/>
</dbReference>
<feature type="domain" description="O-acyltransferase WSD1-like N-terminal" evidence="1">
    <location>
        <begin position="1"/>
        <end position="150"/>
    </location>
</feature>
<organism evidence="2 3">
    <name type="scientific">Rhodococcus opacus</name>
    <name type="common">Nocardia opaca</name>
    <dbReference type="NCBI Taxonomy" id="37919"/>
    <lineage>
        <taxon>Bacteria</taxon>
        <taxon>Bacillati</taxon>
        <taxon>Actinomycetota</taxon>
        <taxon>Actinomycetes</taxon>
        <taxon>Mycobacteriales</taxon>
        <taxon>Nocardiaceae</taxon>
        <taxon>Rhodococcus</taxon>
    </lineage>
</organism>
<comment type="caution">
    <text evidence="2">The sequence shown here is derived from an EMBL/GenBank/DDBJ whole genome shotgun (WGS) entry which is preliminary data.</text>
</comment>
<dbReference type="InterPro" id="IPR004255">
    <property type="entry name" value="O-acyltransferase_WSD1_N"/>
</dbReference>
<evidence type="ECO:0000259" key="1">
    <source>
        <dbReference type="Pfam" id="PF03007"/>
    </source>
</evidence>
<gene>
    <name evidence="2" type="ORF">O4328_45005</name>
</gene>
<dbReference type="RefSeq" id="WP_332113191.1">
    <property type="nucleotide sequence ID" value="NZ_JAPWIS010000109.1"/>
</dbReference>
<dbReference type="Pfam" id="PF03007">
    <property type="entry name" value="WS_DGAT_cat"/>
    <property type="match status" value="1"/>
</dbReference>
<reference evidence="2" key="1">
    <citation type="submission" date="2022-12" db="EMBL/GenBank/DDBJ databases">
        <authorList>
            <person name="Krivoruchko A.V."/>
            <person name="Elkin A."/>
        </authorList>
    </citation>
    <scope>NUCLEOTIDE SEQUENCE</scope>
    <source>
        <strain evidence="2">IEGM 249</strain>
    </source>
</reference>
<protein>
    <submittedName>
        <fullName evidence="2">Wax ester/triacylglycerol synthase family O-acyltransferase</fullName>
    </submittedName>
</protein>
<name>A0ABT4NTH1_RHOOP</name>
<accession>A0ABT4NTH1</accession>
<evidence type="ECO:0000313" key="2">
    <source>
        <dbReference type="EMBL" id="MCZ4590688.1"/>
    </source>
</evidence>
<proteinExistence type="predicted"/>
<dbReference type="EMBL" id="JAPWIS010000109">
    <property type="protein sequence ID" value="MCZ4590688.1"/>
    <property type="molecule type" value="Genomic_DNA"/>
</dbReference>
<keyword evidence="3" id="KW-1185">Reference proteome</keyword>
<sequence>ADGRYAVYTKIHHALADGASAMRLLRDSMSEDPHRRNMPAPWQPRTPLAAVPAPTASGDADTAVFGSALPSMAWDAARAAAGEVAGLLPAAVGTMDRARRGKGGAVSLTAPHTLFNVPISGARHVAARSFPLERIRLLAKHADATINDIV</sequence>
<evidence type="ECO:0000313" key="3">
    <source>
        <dbReference type="Proteomes" id="UP001066327"/>
    </source>
</evidence>